<evidence type="ECO:0000256" key="7">
    <source>
        <dbReference type="ARBA" id="ARBA00023040"/>
    </source>
</evidence>
<evidence type="ECO:0000256" key="1">
    <source>
        <dbReference type="ARBA" id="ARBA00004651"/>
    </source>
</evidence>
<dbReference type="Ensembl" id="ENSVKKT00000029593.1">
    <property type="protein sequence ID" value="ENSVKKP00000028906.1"/>
    <property type="gene ID" value="ENSVKKG00000018618.1"/>
</dbReference>
<evidence type="ECO:0000256" key="4">
    <source>
        <dbReference type="ARBA" id="ARBA00022692"/>
    </source>
</evidence>
<dbReference type="InterPro" id="IPR017978">
    <property type="entry name" value="GPCR_3_C"/>
</dbReference>
<keyword evidence="9" id="KW-0675">Receptor</keyword>
<evidence type="ECO:0000313" key="14">
    <source>
        <dbReference type="Ensembl" id="ENSVKKP00000028906.1"/>
    </source>
</evidence>
<dbReference type="CDD" id="cd15283">
    <property type="entry name" value="7tmC_V2R_pheromone"/>
    <property type="match status" value="1"/>
</dbReference>
<name>A0A8D2LX01_VARKO</name>
<dbReference type="AlphaFoldDB" id="A0A8D2LX01"/>
<dbReference type="GO" id="GO:0005886">
    <property type="term" value="C:plasma membrane"/>
    <property type="evidence" value="ECO:0007669"/>
    <property type="project" value="UniProtKB-SubCell"/>
</dbReference>
<feature type="transmembrane region" description="Helical" evidence="12">
    <location>
        <begin position="569"/>
        <end position="595"/>
    </location>
</feature>
<feature type="domain" description="G-protein coupled receptors family 3 profile" evidence="13">
    <location>
        <begin position="569"/>
        <end position="832"/>
    </location>
</feature>
<sequence length="832" mass="94510">GGFMSATFKYLKFPDFEVGFALFMDWHQSPRPETVDKTECQYFDLVNILLMQNVSFSIVPKNYQHILALIFGIKEINENLQILPNLTLGFNIYDSYTNADRTYHTTMLLLSTQERLVPNYVCDMQNNPVAFIYGAAPIMNEKTPGLPFYQMVPQESFQYRGILSLLLHFRWTWIGMLIMDDENGEKFVQNVFPEFSQNHVCVAFIEKIPTFKLFTEFSDISQLWANRYNQIMGSKANAVVVYGDSYSLVLLRWLPYVSSIEKVTAKLRGVVWIMTAQMELTSLAYQWKWDASIFDGALSITIHSSDLPRFKAFPQRRRPSDQVPETEEETLCTGDEKLESLPGSLFEMSMTGYSYSIYNCLPGSFFEMSFTGHSYNVYNAVHAVAHALHAMFSSGLKNKEMVTRGGLMLQNQLQWQVMLHYFLRAVSFNNSAGDVVSFNENGEFISGFDVINWIASSNQSFQRVKVGRMDAHPPAGHTFSISLDAITWNSWFNQPLSACSESCNTGSRKIVKEGEPFCCYNCIPCAEGMISGKKDMHYCYPCEDEKYPSKGQDFCIPKSANFFSYEEPLGVILTSFIILFCLITSLVLGIFWKHYETPIVKANNRHLTYALLVSLLFCFLCALFFIGQPHKVTCLLRQIAFGIIFSVAVSCVLTKTVMVVLAFRATKPGCKMRKWMGKRLVNTLLLSCCLLQAAICLAWLATSPPFPDIDKHSVAEEIVLECNEGSITMFYCVLGYLGFLAMVSFIVAFLARKLPDSFNEAKFITFSMLVFCSVWLSFVPSYLSTKGKYLVTVEIFSILASSSGLLVCIFFPKCYIILLRPELNKKEHLITT</sequence>
<evidence type="ECO:0000256" key="5">
    <source>
        <dbReference type="ARBA" id="ARBA00022729"/>
    </source>
</evidence>
<evidence type="ECO:0000313" key="15">
    <source>
        <dbReference type="Proteomes" id="UP000694545"/>
    </source>
</evidence>
<feature type="transmembrane region" description="Helical" evidence="12">
    <location>
        <begin position="795"/>
        <end position="818"/>
    </location>
</feature>
<organism evidence="14 15">
    <name type="scientific">Varanus komodoensis</name>
    <name type="common">Komodo dragon</name>
    <dbReference type="NCBI Taxonomy" id="61221"/>
    <lineage>
        <taxon>Eukaryota</taxon>
        <taxon>Metazoa</taxon>
        <taxon>Chordata</taxon>
        <taxon>Craniata</taxon>
        <taxon>Vertebrata</taxon>
        <taxon>Euteleostomi</taxon>
        <taxon>Lepidosauria</taxon>
        <taxon>Squamata</taxon>
        <taxon>Bifurcata</taxon>
        <taxon>Unidentata</taxon>
        <taxon>Episquamata</taxon>
        <taxon>Toxicofera</taxon>
        <taxon>Anguimorpha</taxon>
        <taxon>Paleoanguimorpha</taxon>
        <taxon>Varanoidea</taxon>
        <taxon>Varanidae</taxon>
        <taxon>Varanus</taxon>
    </lineage>
</organism>
<dbReference type="PANTHER" id="PTHR24061">
    <property type="entry name" value="CALCIUM-SENSING RECEPTOR-RELATED"/>
    <property type="match status" value="1"/>
</dbReference>
<feature type="transmembrane region" description="Helical" evidence="12">
    <location>
        <begin position="763"/>
        <end position="783"/>
    </location>
</feature>
<keyword evidence="7" id="KW-0297">G-protein coupled receptor</keyword>
<evidence type="ECO:0000256" key="6">
    <source>
        <dbReference type="ARBA" id="ARBA00022989"/>
    </source>
</evidence>
<dbReference type="Gene3D" id="3.40.50.2300">
    <property type="match status" value="5"/>
</dbReference>
<dbReference type="Pfam" id="PF00003">
    <property type="entry name" value="7tm_3"/>
    <property type="match status" value="1"/>
</dbReference>
<evidence type="ECO:0000256" key="11">
    <source>
        <dbReference type="ARBA" id="ARBA00023224"/>
    </source>
</evidence>
<dbReference type="InterPro" id="IPR011500">
    <property type="entry name" value="GPCR_3_9-Cys_dom"/>
</dbReference>
<keyword evidence="3" id="KW-1003">Cell membrane</keyword>
<feature type="transmembrane region" description="Helical" evidence="12">
    <location>
        <begin position="607"/>
        <end position="627"/>
    </location>
</feature>
<keyword evidence="15" id="KW-1185">Reference proteome</keyword>
<dbReference type="OMA" id="YKHRAMG"/>
<keyword evidence="8 12" id="KW-0472">Membrane</keyword>
<dbReference type="GO" id="GO:0004930">
    <property type="term" value="F:G protein-coupled receptor activity"/>
    <property type="evidence" value="ECO:0007669"/>
    <property type="project" value="UniProtKB-KW"/>
</dbReference>
<evidence type="ECO:0000256" key="8">
    <source>
        <dbReference type="ARBA" id="ARBA00023136"/>
    </source>
</evidence>
<evidence type="ECO:0000256" key="10">
    <source>
        <dbReference type="ARBA" id="ARBA00023180"/>
    </source>
</evidence>
<evidence type="ECO:0000256" key="9">
    <source>
        <dbReference type="ARBA" id="ARBA00023170"/>
    </source>
</evidence>
<dbReference type="PANTHER" id="PTHR24061:SF599">
    <property type="entry name" value="G-PROTEIN COUPLED RECEPTORS FAMILY 3 PROFILE DOMAIN-CONTAINING PROTEIN"/>
    <property type="match status" value="1"/>
</dbReference>
<dbReference type="FunFam" id="3.40.50.2300:FF:000024">
    <property type="entry name" value="Vomeronasal 2, receptor 73"/>
    <property type="match status" value="1"/>
</dbReference>
<comment type="similarity">
    <text evidence="2">Belongs to the G-protein coupled receptor 3 family.</text>
</comment>
<dbReference type="Proteomes" id="UP000694545">
    <property type="component" value="Unplaced"/>
</dbReference>
<dbReference type="InterPro" id="IPR028082">
    <property type="entry name" value="Peripla_BP_I"/>
</dbReference>
<dbReference type="SUPFAM" id="SSF53822">
    <property type="entry name" value="Periplasmic binding protein-like I"/>
    <property type="match status" value="1"/>
</dbReference>
<dbReference type="InterPro" id="IPR000068">
    <property type="entry name" value="GPCR_3_Ca_sens_rcpt-rel"/>
</dbReference>
<keyword evidence="4 12" id="KW-0812">Transmembrane</keyword>
<dbReference type="PRINTS" id="PR01535">
    <property type="entry name" value="VOMERONASL2R"/>
</dbReference>
<feature type="transmembrane region" description="Helical" evidence="12">
    <location>
        <begin position="639"/>
        <end position="663"/>
    </location>
</feature>
<dbReference type="PROSITE" id="PS50259">
    <property type="entry name" value="G_PROTEIN_RECEP_F3_4"/>
    <property type="match status" value="1"/>
</dbReference>
<feature type="transmembrane region" description="Helical" evidence="12">
    <location>
        <begin position="728"/>
        <end position="751"/>
    </location>
</feature>
<dbReference type="InterPro" id="IPR004073">
    <property type="entry name" value="GPCR_3_vmron_rcpt_2"/>
</dbReference>
<evidence type="ECO:0000259" key="13">
    <source>
        <dbReference type="PROSITE" id="PS50259"/>
    </source>
</evidence>
<keyword evidence="6 12" id="KW-1133">Transmembrane helix</keyword>
<dbReference type="Pfam" id="PF07562">
    <property type="entry name" value="NCD3G"/>
    <property type="match status" value="1"/>
</dbReference>
<comment type="subcellular location">
    <subcellularLocation>
        <location evidence="1">Cell membrane</location>
        <topology evidence="1">Multi-pass membrane protein</topology>
    </subcellularLocation>
</comment>
<dbReference type="PROSITE" id="PS00981">
    <property type="entry name" value="G_PROTEIN_RECEP_F3_3"/>
    <property type="match status" value="1"/>
</dbReference>
<reference evidence="14" key="2">
    <citation type="submission" date="2025-09" db="UniProtKB">
        <authorList>
            <consortium name="Ensembl"/>
        </authorList>
    </citation>
    <scope>IDENTIFICATION</scope>
</reference>
<dbReference type="InterPro" id="IPR038550">
    <property type="entry name" value="GPCR_3_9-Cys_sf"/>
</dbReference>
<dbReference type="InterPro" id="IPR001828">
    <property type="entry name" value="ANF_lig-bd_rcpt"/>
</dbReference>
<accession>A0A8D2LX01</accession>
<dbReference type="InterPro" id="IPR017979">
    <property type="entry name" value="GPCR_3_CS"/>
</dbReference>
<reference evidence="14" key="1">
    <citation type="submission" date="2025-08" db="UniProtKB">
        <authorList>
            <consortium name="Ensembl"/>
        </authorList>
    </citation>
    <scope>IDENTIFICATION</scope>
</reference>
<dbReference type="PRINTS" id="PR00248">
    <property type="entry name" value="GPCRMGR"/>
</dbReference>
<keyword evidence="10" id="KW-0325">Glycoprotein</keyword>
<proteinExistence type="inferred from homology"/>
<dbReference type="FunFam" id="2.10.50.30:FF:000002">
    <property type="entry name" value="Vomeronasal 2 receptor, h1"/>
    <property type="match status" value="1"/>
</dbReference>
<protein>
    <recommendedName>
        <fullName evidence="13">G-protein coupled receptors family 3 profile domain-containing protein</fullName>
    </recommendedName>
</protein>
<dbReference type="Gene3D" id="2.10.50.30">
    <property type="entry name" value="GPCR, family 3, nine cysteines domain"/>
    <property type="match status" value="1"/>
</dbReference>
<dbReference type="InterPro" id="IPR000337">
    <property type="entry name" value="GPCR_3"/>
</dbReference>
<feature type="transmembrane region" description="Helical" evidence="12">
    <location>
        <begin position="684"/>
        <end position="702"/>
    </location>
</feature>
<evidence type="ECO:0000256" key="2">
    <source>
        <dbReference type="ARBA" id="ARBA00007242"/>
    </source>
</evidence>
<keyword evidence="11" id="KW-0807">Transducer</keyword>
<dbReference type="Pfam" id="PF01094">
    <property type="entry name" value="ANF_receptor"/>
    <property type="match status" value="1"/>
</dbReference>
<evidence type="ECO:0000256" key="12">
    <source>
        <dbReference type="SAM" id="Phobius"/>
    </source>
</evidence>
<evidence type="ECO:0000256" key="3">
    <source>
        <dbReference type="ARBA" id="ARBA00022475"/>
    </source>
</evidence>
<keyword evidence="5" id="KW-0732">Signal</keyword>